<reference evidence="1 2" key="1">
    <citation type="submission" date="2018-07" db="EMBL/GenBank/DDBJ databases">
        <title>Genome sequencing of oomycete isolates from Chile give support for New Zealand origin for Phytophthora kernoviae and make available the first Nothophytophthora sp. genome.</title>
        <authorList>
            <person name="Studholme D.J."/>
            <person name="Sanfuentes E."/>
            <person name="Panda P."/>
            <person name="Hill R."/>
            <person name="Sambles C."/>
            <person name="Grant M."/>
            <person name="Williams N.M."/>
            <person name="Mcdougal R.L."/>
        </authorList>
    </citation>
    <scope>NUCLEOTIDE SEQUENCE [LARGE SCALE GENOMIC DNA]</scope>
    <source>
        <strain evidence="1">Chile6</strain>
    </source>
</reference>
<dbReference type="Proteomes" id="UP000277300">
    <property type="component" value="Unassembled WGS sequence"/>
</dbReference>
<dbReference type="EMBL" id="MBDO02000164">
    <property type="protein sequence ID" value="RLN61197.1"/>
    <property type="molecule type" value="Genomic_DNA"/>
</dbReference>
<dbReference type="OrthoDB" id="123297at2759"/>
<organism evidence="1 2">
    <name type="scientific">Phytophthora kernoviae</name>
    <dbReference type="NCBI Taxonomy" id="325452"/>
    <lineage>
        <taxon>Eukaryota</taxon>
        <taxon>Sar</taxon>
        <taxon>Stramenopiles</taxon>
        <taxon>Oomycota</taxon>
        <taxon>Peronosporomycetes</taxon>
        <taxon>Peronosporales</taxon>
        <taxon>Peronosporaceae</taxon>
        <taxon>Phytophthora</taxon>
    </lineage>
</organism>
<proteinExistence type="predicted"/>
<dbReference type="AlphaFoldDB" id="A0A3F2RQ52"/>
<name>A0A3F2RQ52_9STRA</name>
<accession>A0A3F2RQ52</accession>
<gene>
    <name evidence="1" type="ORF">BBP00_00005544</name>
</gene>
<protein>
    <submittedName>
        <fullName evidence="1">Uncharacterized protein</fullName>
    </submittedName>
</protein>
<evidence type="ECO:0000313" key="2">
    <source>
        <dbReference type="Proteomes" id="UP000277300"/>
    </source>
</evidence>
<comment type="caution">
    <text evidence="1">The sequence shown here is derived from an EMBL/GenBank/DDBJ whole genome shotgun (WGS) entry which is preliminary data.</text>
</comment>
<evidence type="ECO:0000313" key="1">
    <source>
        <dbReference type="EMBL" id="RLN61197.1"/>
    </source>
</evidence>
<sequence length="278" mass="30744">MVVKRKNASTECSAKLDLEEYVDLSNSIIPGATASEYIECFRELLDGACGDANSISSTFQRHKDNAFQLEMAVKIQVLKRSCVAKYSFLMESISVERIDVLESKMRDLQKEMKGLRLEVVSGQNSAVLELQNEMAKLRGDLDGRVKLISDLRGEMNALRADNGKLYVIHAQGMRLSGDLIIWGQTGSKNVVGTDGTVKGLNSGTYLVTVVVNYYGGEVRLMKNSLCFQAAFSTYSPNIAISNTLACFIRVTKRDTLSVHCIQSILTKTSYLTLVRLSE</sequence>